<protein>
    <submittedName>
        <fullName evidence="2">Uncharacterized protein</fullName>
    </submittedName>
</protein>
<organism evidence="2 3">
    <name type="scientific">Pythium oligandrum</name>
    <name type="common">Mycoparasitic fungus</name>
    <dbReference type="NCBI Taxonomy" id="41045"/>
    <lineage>
        <taxon>Eukaryota</taxon>
        <taxon>Sar</taxon>
        <taxon>Stramenopiles</taxon>
        <taxon>Oomycota</taxon>
        <taxon>Peronosporomycetes</taxon>
        <taxon>Pythiales</taxon>
        <taxon>Pythiaceae</taxon>
        <taxon>Pythium</taxon>
    </lineage>
</organism>
<evidence type="ECO:0000256" key="1">
    <source>
        <dbReference type="SAM" id="MobiDB-lite"/>
    </source>
</evidence>
<dbReference type="AlphaFoldDB" id="A0A8K1FEB4"/>
<dbReference type="EMBL" id="SPLM01000145">
    <property type="protein sequence ID" value="TMW56447.1"/>
    <property type="molecule type" value="Genomic_DNA"/>
</dbReference>
<dbReference type="OrthoDB" id="152870at2759"/>
<proteinExistence type="predicted"/>
<sequence>MSSCVMPVPPMTPRAVKRPRTLSEDAMSLERILKAQKRSTFDSPCPLTNATNDPEHAAQNDKSWPVIRTSNSIKYALAFLQDSRFHALCLLGQNQWERAVSVLDKVERANDIVVKQRRKSVLRDANARAYPSPDTPDNRPRKITFNEDVTVFEADDLDRSPIQFPTFTREEMFVLRASRAIPTENYSEFWN</sequence>
<gene>
    <name evidence="2" type="ORF">Poli38472_006457</name>
</gene>
<name>A0A8K1FEB4_PYTOL</name>
<evidence type="ECO:0000313" key="2">
    <source>
        <dbReference type="EMBL" id="TMW56447.1"/>
    </source>
</evidence>
<reference evidence="2" key="1">
    <citation type="submission" date="2019-03" db="EMBL/GenBank/DDBJ databases">
        <title>Long read genome sequence of the mycoparasitic Pythium oligandrum ATCC 38472 isolated from sugarbeet rhizosphere.</title>
        <authorList>
            <person name="Gaulin E."/>
        </authorList>
    </citation>
    <scope>NUCLEOTIDE SEQUENCE</scope>
    <source>
        <strain evidence="2">ATCC 38472_TT</strain>
    </source>
</reference>
<feature type="region of interest" description="Disordered" evidence="1">
    <location>
        <begin position="41"/>
        <end position="61"/>
    </location>
</feature>
<dbReference type="Proteomes" id="UP000794436">
    <property type="component" value="Unassembled WGS sequence"/>
</dbReference>
<comment type="caution">
    <text evidence="2">The sequence shown here is derived from an EMBL/GenBank/DDBJ whole genome shotgun (WGS) entry which is preliminary data.</text>
</comment>
<evidence type="ECO:0000313" key="3">
    <source>
        <dbReference type="Proteomes" id="UP000794436"/>
    </source>
</evidence>
<accession>A0A8K1FEB4</accession>
<keyword evidence="3" id="KW-1185">Reference proteome</keyword>